<dbReference type="PANTHER" id="PTHR43553:SF23">
    <property type="entry name" value="ABC TRANSPORTER ATP-BINDING COMPONENT"/>
    <property type="match status" value="1"/>
</dbReference>
<dbReference type="SMART" id="SM00382">
    <property type="entry name" value="AAA"/>
    <property type="match status" value="2"/>
</dbReference>
<dbReference type="PROSITE" id="PS50893">
    <property type="entry name" value="ABC_TRANSPORTER_2"/>
    <property type="match status" value="2"/>
</dbReference>
<comment type="similarity">
    <text evidence="2">Belongs to the ABC transporter superfamily.</text>
</comment>
<evidence type="ECO:0000256" key="2">
    <source>
        <dbReference type="ARBA" id="ARBA00005417"/>
    </source>
</evidence>
<comment type="subcellular location">
    <subcellularLocation>
        <location evidence="1">Cell membrane</location>
        <topology evidence="1">Peripheral membrane protein</topology>
    </subcellularLocation>
</comment>
<dbReference type="FunFam" id="3.40.50.300:FF:000224">
    <property type="entry name" value="Energy-coupling factor transporter ATP-binding protein EcfA"/>
    <property type="match status" value="1"/>
</dbReference>
<dbReference type="GO" id="GO:0005524">
    <property type="term" value="F:ATP binding"/>
    <property type="evidence" value="ECO:0007669"/>
    <property type="project" value="UniProtKB-KW"/>
</dbReference>
<sequence>MALIKINNLSFHYPQQRIASLDTINLQIEQGEFVVLCGTSGCGKSTLLKQLKRELTPHGEISGDILFNDIPLADLSPRQAASAIGYVLQNPENQIVTDQVWHELAFGLENLGVDSMTIRRRVAEMASFFGIQNWFRKNTMDLSGGQKQLLNLASIMVMQPELLILDEPTSQLDPIAASEFIAILHKLNKELGLTIVLVEHRLEEVYPLADRVIIMDQGRIIANDTPSKAAAALKQLSVHHPMLLGLPTSIRLHHTLGHNDEVPLTIRQGAQWLSQHYEAVDVLPIEVEKQPQEPFVINAEDVWFRYDKNGEDIVRGLQLQVAEGEFLSILGGNGTGKSTSLNLLSGLLKAHRGRIKLFGKALKTYRATELYNGLIALLPQDPTTLLVEKTVALEFQQMTNQTEDIKQVVELLQIEHLLTAHPYDLSGGEQQKVALGKVLLKKPKILLLDEPTKGLDGYSKKILAAILYDLQQHGTTIIMVTHDIEFSAAYCSRCAMFFDGQIVSEAEPVTFYSGNHFYTTAAHRMSRHLFTHTVTMEQIAALCNTQHHVGVHR</sequence>
<gene>
    <name evidence="12" type="ORF">DEX24_05155</name>
</gene>
<accession>A0A2U3AN31</accession>
<evidence type="ECO:0000256" key="8">
    <source>
        <dbReference type="ARBA" id="ARBA00022967"/>
    </source>
</evidence>
<evidence type="ECO:0000256" key="5">
    <source>
        <dbReference type="ARBA" id="ARBA00022737"/>
    </source>
</evidence>
<evidence type="ECO:0000313" key="12">
    <source>
        <dbReference type="EMBL" id="PWI25921.1"/>
    </source>
</evidence>
<evidence type="ECO:0000259" key="11">
    <source>
        <dbReference type="PROSITE" id="PS50893"/>
    </source>
</evidence>
<dbReference type="CDD" id="cd03225">
    <property type="entry name" value="ABC_cobalt_CbiO_domain1"/>
    <property type="match status" value="2"/>
</dbReference>
<keyword evidence="8" id="KW-1278">Translocase</keyword>
<proteinExistence type="inferred from homology"/>
<dbReference type="OrthoDB" id="501320at2"/>
<evidence type="ECO:0000256" key="10">
    <source>
        <dbReference type="ARBA" id="ARBA00025157"/>
    </source>
</evidence>
<dbReference type="InterPro" id="IPR003439">
    <property type="entry name" value="ABC_transporter-like_ATP-bd"/>
</dbReference>
<dbReference type="GO" id="GO:0016887">
    <property type="term" value="F:ATP hydrolysis activity"/>
    <property type="evidence" value="ECO:0007669"/>
    <property type="project" value="InterPro"/>
</dbReference>
<keyword evidence="5" id="KW-0677">Repeat</keyword>
<reference evidence="12 13" key="1">
    <citation type="submission" date="2018-05" db="EMBL/GenBank/DDBJ databases">
        <title>Kurthia sibirica genome sequence.</title>
        <authorList>
            <person name="Maclea K.S."/>
            <person name="Goen A.E."/>
        </authorList>
    </citation>
    <scope>NUCLEOTIDE SEQUENCE [LARGE SCALE GENOMIC DNA]</scope>
    <source>
        <strain evidence="12 13">ATCC 49154</strain>
    </source>
</reference>
<keyword evidence="13" id="KW-1185">Reference proteome</keyword>
<evidence type="ECO:0000256" key="6">
    <source>
        <dbReference type="ARBA" id="ARBA00022741"/>
    </source>
</evidence>
<protein>
    <submittedName>
        <fullName evidence="12">Cobalt ABC transporter ATP-binding protein</fullName>
    </submittedName>
</protein>
<dbReference type="InterPro" id="IPR015856">
    <property type="entry name" value="ABC_transpr_CbiO/EcfA_su"/>
</dbReference>
<evidence type="ECO:0000313" key="13">
    <source>
        <dbReference type="Proteomes" id="UP000245938"/>
    </source>
</evidence>
<dbReference type="InterPro" id="IPR003593">
    <property type="entry name" value="AAA+_ATPase"/>
</dbReference>
<feature type="domain" description="ABC transporter" evidence="11">
    <location>
        <begin position="297"/>
        <end position="524"/>
    </location>
</feature>
<dbReference type="InterPro" id="IPR050095">
    <property type="entry name" value="ECF_ABC_transporter_ATP-bd"/>
</dbReference>
<dbReference type="AlphaFoldDB" id="A0A2U3AN31"/>
<name>A0A2U3AN31_9BACL</name>
<evidence type="ECO:0000256" key="1">
    <source>
        <dbReference type="ARBA" id="ARBA00004202"/>
    </source>
</evidence>
<feature type="domain" description="ABC transporter" evidence="11">
    <location>
        <begin position="4"/>
        <end position="242"/>
    </location>
</feature>
<keyword evidence="9" id="KW-0472">Membrane</keyword>
<dbReference type="GO" id="GO:0043190">
    <property type="term" value="C:ATP-binding cassette (ABC) transporter complex"/>
    <property type="evidence" value="ECO:0007669"/>
    <property type="project" value="TreeGrafter"/>
</dbReference>
<dbReference type="Pfam" id="PF00005">
    <property type="entry name" value="ABC_tran"/>
    <property type="match status" value="2"/>
</dbReference>
<comment type="caution">
    <text evidence="12">The sequence shown here is derived from an EMBL/GenBank/DDBJ whole genome shotgun (WGS) entry which is preliminary data.</text>
</comment>
<evidence type="ECO:0000256" key="9">
    <source>
        <dbReference type="ARBA" id="ARBA00023136"/>
    </source>
</evidence>
<dbReference type="GO" id="GO:0015087">
    <property type="term" value="F:cobalt ion transmembrane transporter activity"/>
    <property type="evidence" value="ECO:0007669"/>
    <property type="project" value="UniProtKB-ARBA"/>
</dbReference>
<comment type="function">
    <text evidence="10">Probably part of an ABC transporter complex. Responsible for energy coupling to the transport system.</text>
</comment>
<dbReference type="PROSITE" id="PS00211">
    <property type="entry name" value="ABC_TRANSPORTER_1"/>
    <property type="match status" value="2"/>
</dbReference>
<dbReference type="Proteomes" id="UP000245938">
    <property type="component" value="Unassembled WGS sequence"/>
</dbReference>
<keyword evidence="4" id="KW-1003">Cell membrane</keyword>
<keyword evidence="6" id="KW-0547">Nucleotide-binding</keyword>
<dbReference type="InterPro" id="IPR027417">
    <property type="entry name" value="P-loop_NTPase"/>
</dbReference>
<evidence type="ECO:0000256" key="4">
    <source>
        <dbReference type="ARBA" id="ARBA00022475"/>
    </source>
</evidence>
<evidence type="ECO:0000256" key="7">
    <source>
        <dbReference type="ARBA" id="ARBA00022840"/>
    </source>
</evidence>
<keyword evidence="3" id="KW-0813">Transport</keyword>
<dbReference type="GO" id="GO:0042626">
    <property type="term" value="F:ATPase-coupled transmembrane transporter activity"/>
    <property type="evidence" value="ECO:0007669"/>
    <property type="project" value="TreeGrafter"/>
</dbReference>
<dbReference type="Gene3D" id="3.40.50.300">
    <property type="entry name" value="P-loop containing nucleotide triphosphate hydrolases"/>
    <property type="match status" value="2"/>
</dbReference>
<dbReference type="RefSeq" id="WP_109305342.1">
    <property type="nucleotide sequence ID" value="NZ_BJUF01000024.1"/>
</dbReference>
<dbReference type="InterPro" id="IPR017871">
    <property type="entry name" value="ABC_transporter-like_CS"/>
</dbReference>
<dbReference type="PANTHER" id="PTHR43553">
    <property type="entry name" value="HEAVY METAL TRANSPORTER"/>
    <property type="match status" value="1"/>
</dbReference>
<dbReference type="SUPFAM" id="SSF52540">
    <property type="entry name" value="P-loop containing nucleoside triphosphate hydrolases"/>
    <property type="match status" value="2"/>
</dbReference>
<evidence type="ECO:0000256" key="3">
    <source>
        <dbReference type="ARBA" id="ARBA00022448"/>
    </source>
</evidence>
<dbReference type="EMBL" id="QFVR01000005">
    <property type="protein sequence ID" value="PWI25921.1"/>
    <property type="molecule type" value="Genomic_DNA"/>
</dbReference>
<keyword evidence="7 12" id="KW-0067">ATP-binding</keyword>
<organism evidence="12 13">
    <name type="scientific">Kurthia sibirica</name>
    <dbReference type="NCBI Taxonomy" id="202750"/>
    <lineage>
        <taxon>Bacteria</taxon>
        <taxon>Bacillati</taxon>
        <taxon>Bacillota</taxon>
        <taxon>Bacilli</taxon>
        <taxon>Bacillales</taxon>
        <taxon>Caryophanaceae</taxon>
        <taxon>Kurthia</taxon>
    </lineage>
</organism>